<proteinExistence type="predicted"/>
<dbReference type="AlphaFoldDB" id="A0AA35KXH0"/>
<organism evidence="2 3">
    <name type="scientific">Podarcis lilfordi</name>
    <name type="common">Lilford's wall lizard</name>
    <dbReference type="NCBI Taxonomy" id="74358"/>
    <lineage>
        <taxon>Eukaryota</taxon>
        <taxon>Metazoa</taxon>
        <taxon>Chordata</taxon>
        <taxon>Craniata</taxon>
        <taxon>Vertebrata</taxon>
        <taxon>Euteleostomi</taxon>
        <taxon>Lepidosauria</taxon>
        <taxon>Squamata</taxon>
        <taxon>Bifurcata</taxon>
        <taxon>Unidentata</taxon>
        <taxon>Episquamata</taxon>
        <taxon>Laterata</taxon>
        <taxon>Lacertibaenia</taxon>
        <taxon>Lacertidae</taxon>
        <taxon>Podarcis</taxon>
    </lineage>
</organism>
<sequence>MNAPRKVDSPTRGAPSDVTERLPPALSLSRRRPIKPRHHNPASATATPYGSYAPFPLCKFSNKDTGLRAEVTPYASPAPPFPSFSRKPSRSNQSPPTTLTQAVANHRRAA</sequence>
<evidence type="ECO:0000256" key="1">
    <source>
        <dbReference type="SAM" id="MobiDB-lite"/>
    </source>
</evidence>
<evidence type="ECO:0000313" key="2">
    <source>
        <dbReference type="EMBL" id="CAI5786062.1"/>
    </source>
</evidence>
<reference evidence="2" key="1">
    <citation type="submission" date="2022-12" db="EMBL/GenBank/DDBJ databases">
        <authorList>
            <person name="Alioto T."/>
            <person name="Alioto T."/>
            <person name="Gomez Garrido J."/>
        </authorList>
    </citation>
    <scope>NUCLEOTIDE SEQUENCE</scope>
</reference>
<feature type="compositionally biased region" description="Polar residues" evidence="1">
    <location>
        <begin position="92"/>
        <end position="103"/>
    </location>
</feature>
<name>A0AA35KXH0_9SAUR</name>
<feature type="compositionally biased region" description="Basic residues" evidence="1">
    <location>
        <begin position="29"/>
        <end position="40"/>
    </location>
</feature>
<feature type="region of interest" description="Disordered" evidence="1">
    <location>
        <begin position="1"/>
        <end position="55"/>
    </location>
</feature>
<accession>A0AA35KXH0</accession>
<keyword evidence="3" id="KW-1185">Reference proteome</keyword>
<gene>
    <name evidence="2" type="ORF">PODLI_1B020167</name>
</gene>
<evidence type="ECO:0000313" key="3">
    <source>
        <dbReference type="Proteomes" id="UP001178461"/>
    </source>
</evidence>
<dbReference type="Proteomes" id="UP001178461">
    <property type="component" value="Chromosome 10"/>
</dbReference>
<protein>
    <submittedName>
        <fullName evidence="2">Uncharacterized protein</fullName>
    </submittedName>
</protein>
<feature type="region of interest" description="Disordered" evidence="1">
    <location>
        <begin position="70"/>
        <end position="110"/>
    </location>
</feature>
<dbReference type="EMBL" id="OX395135">
    <property type="protein sequence ID" value="CAI5786062.1"/>
    <property type="molecule type" value="Genomic_DNA"/>
</dbReference>